<dbReference type="EMBL" id="SRJC01000001">
    <property type="protein sequence ID" value="TGB04407.1"/>
    <property type="molecule type" value="Genomic_DNA"/>
</dbReference>
<dbReference type="AlphaFoldDB" id="A0A4Z0H3I2"/>
<feature type="domain" description="N-acetyltransferase" evidence="1">
    <location>
        <begin position="1"/>
        <end position="171"/>
    </location>
</feature>
<sequence length="172" mass="19618">MKGRLVSPSLQWKNAYMDFYEEWLQTGEAMVPWVIGKDPTHFEEMIRSLEKSAEGLELPKGWVPDSTFWFLNEEERMVGAVNIRHDLTELLYNAGGHIGYGVRPSERRKGYATALLEQSLQKAKDLGVPEALVVCDRSNIGSMKTIIHNGGREDNDFIEEDGNVVKRFWIST</sequence>
<evidence type="ECO:0000313" key="2">
    <source>
        <dbReference type="EMBL" id="TGB04407.1"/>
    </source>
</evidence>
<accession>A0A4Z0H3I2</accession>
<dbReference type="InterPro" id="IPR000182">
    <property type="entry name" value="GNAT_dom"/>
</dbReference>
<dbReference type="PANTHER" id="PTHR39173">
    <property type="entry name" value="ACETYLTRANSFERASE"/>
    <property type="match status" value="1"/>
</dbReference>
<organism evidence="2 3">
    <name type="scientific">Halobacillus salinus</name>
    <dbReference type="NCBI Taxonomy" id="192814"/>
    <lineage>
        <taxon>Bacteria</taxon>
        <taxon>Bacillati</taxon>
        <taxon>Bacillota</taxon>
        <taxon>Bacilli</taxon>
        <taxon>Bacillales</taxon>
        <taxon>Bacillaceae</taxon>
        <taxon>Halobacillus</taxon>
    </lineage>
</organism>
<protein>
    <submittedName>
        <fullName evidence="2">GNAT family N-acetyltransferase</fullName>
    </submittedName>
</protein>
<proteinExistence type="predicted"/>
<gene>
    <name evidence="2" type="ORF">E4663_05270</name>
</gene>
<keyword evidence="3" id="KW-1185">Reference proteome</keyword>
<keyword evidence="2" id="KW-0808">Transferase</keyword>
<dbReference type="PANTHER" id="PTHR39173:SF1">
    <property type="entry name" value="ACETYLTRANSFERASE"/>
    <property type="match status" value="1"/>
</dbReference>
<dbReference type="SUPFAM" id="SSF55729">
    <property type="entry name" value="Acyl-CoA N-acyltransferases (Nat)"/>
    <property type="match status" value="1"/>
</dbReference>
<evidence type="ECO:0000259" key="1">
    <source>
        <dbReference type="PROSITE" id="PS51186"/>
    </source>
</evidence>
<dbReference type="STRING" id="192814.GCA_900166575_01454"/>
<dbReference type="CDD" id="cd04301">
    <property type="entry name" value="NAT_SF"/>
    <property type="match status" value="1"/>
</dbReference>
<dbReference type="RefSeq" id="WP_135326869.1">
    <property type="nucleotide sequence ID" value="NZ_SRJC01000001.1"/>
</dbReference>
<dbReference type="PROSITE" id="PS51186">
    <property type="entry name" value="GNAT"/>
    <property type="match status" value="1"/>
</dbReference>
<dbReference type="GO" id="GO:0016747">
    <property type="term" value="F:acyltransferase activity, transferring groups other than amino-acyl groups"/>
    <property type="evidence" value="ECO:0007669"/>
    <property type="project" value="InterPro"/>
</dbReference>
<reference evidence="2 3" key="1">
    <citation type="journal article" date="2003" name="Int. J. Syst. Evol. Microbiol.">
        <title>Halobacillus salinus sp. nov., isolated from a salt lake on the coast of the East Sea in Korea.</title>
        <authorList>
            <person name="Yoon J.H."/>
            <person name="Kang K.H."/>
            <person name="Park Y.H."/>
        </authorList>
    </citation>
    <scope>NUCLEOTIDE SEQUENCE [LARGE SCALE GENOMIC DNA]</scope>
    <source>
        <strain evidence="2 3">HSL-3</strain>
    </source>
</reference>
<dbReference type="InterPro" id="IPR016181">
    <property type="entry name" value="Acyl_CoA_acyltransferase"/>
</dbReference>
<comment type="caution">
    <text evidence="2">The sequence shown here is derived from an EMBL/GenBank/DDBJ whole genome shotgun (WGS) entry which is preliminary data.</text>
</comment>
<dbReference type="Gene3D" id="3.40.630.30">
    <property type="match status" value="1"/>
</dbReference>
<name>A0A4Z0H3I2_9BACI</name>
<evidence type="ECO:0000313" key="3">
    <source>
        <dbReference type="Proteomes" id="UP000297982"/>
    </source>
</evidence>
<dbReference type="Pfam" id="PF00583">
    <property type="entry name" value="Acetyltransf_1"/>
    <property type="match status" value="1"/>
</dbReference>
<dbReference type="Proteomes" id="UP000297982">
    <property type="component" value="Unassembled WGS sequence"/>
</dbReference>